<evidence type="ECO:0000313" key="2">
    <source>
        <dbReference type="EMBL" id="KKQ37360.1"/>
    </source>
</evidence>
<sequence>MNNIQDSTSSQGLNLTGAFSKLSKLFSNKIKRNAVAHVTSNAIGAEKSDLSQEGAEIKFDSKGKPVIEPSEDSVKKDIEKLKKVISKVGVGVSKKVTPKIEQGSEIKYAASNAFKRANGADFIIKILKGFITGVVLLILIYLGVMLFRNVGDGTSNKRNISQVTGPTPTNIEFQPYKPSVYAEDAEILAFEESLNILEKEIASTNIRETSLNPPKLDFSINFQGK</sequence>
<evidence type="ECO:0000313" key="3">
    <source>
        <dbReference type="Proteomes" id="UP000034591"/>
    </source>
</evidence>
<gene>
    <name evidence="2" type="ORF">US53_C0020G0013</name>
</gene>
<keyword evidence="1" id="KW-1133">Transmembrane helix</keyword>
<dbReference type="AlphaFoldDB" id="A0A0G0HFQ0"/>
<dbReference type="EMBL" id="LBTI01000020">
    <property type="protein sequence ID" value="KKQ37360.1"/>
    <property type="molecule type" value="Genomic_DNA"/>
</dbReference>
<accession>A0A0G0HFQ0</accession>
<dbReference type="Proteomes" id="UP000034591">
    <property type="component" value="Unassembled WGS sequence"/>
</dbReference>
<evidence type="ECO:0000256" key="1">
    <source>
        <dbReference type="SAM" id="Phobius"/>
    </source>
</evidence>
<protein>
    <submittedName>
        <fullName evidence="2">Uncharacterized protein</fullName>
    </submittedName>
</protein>
<name>A0A0G0HFQ0_9BACT</name>
<keyword evidence="1" id="KW-0472">Membrane</keyword>
<proteinExistence type="predicted"/>
<dbReference type="STRING" id="1618545.US53_C0020G0013"/>
<reference evidence="2 3" key="1">
    <citation type="journal article" date="2015" name="Nature">
        <title>rRNA introns, odd ribosomes, and small enigmatic genomes across a large radiation of phyla.</title>
        <authorList>
            <person name="Brown C.T."/>
            <person name="Hug L.A."/>
            <person name="Thomas B.C."/>
            <person name="Sharon I."/>
            <person name="Castelle C.J."/>
            <person name="Singh A."/>
            <person name="Wilkins M.J."/>
            <person name="Williams K.H."/>
            <person name="Banfield J.F."/>
        </authorList>
    </citation>
    <scope>NUCLEOTIDE SEQUENCE [LARGE SCALE GENOMIC DNA]</scope>
</reference>
<feature type="transmembrane region" description="Helical" evidence="1">
    <location>
        <begin position="126"/>
        <end position="147"/>
    </location>
</feature>
<comment type="caution">
    <text evidence="2">The sequence shown here is derived from an EMBL/GenBank/DDBJ whole genome shotgun (WGS) entry which is preliminary data.</text>
</comment>
<organism evidence="2 3">
    <name type="scientific">Candidatus Woesebacteria bacterium GW2011_GWA1_37_7</name>
    <dbReference type="NCBI Taxonomy" id="1618545"/>
    <lineage>
        <taxon>Bacteria</taxon>
        <taxon>Candidatus Woeseibacteriota</taxon>
    </lineage>
</organism>
<keyword evidence="1" id="KW-0812">Transmembrane</keyword>